<dbReference type="InterPro" id="IPR023210">
    <property type="entry name" value="NADP_OxRdtase_dom"/>
</dbReference>
<name>A0A5J4UVA2_9EUKA</name>
<dbReference type="InterPro" id="IPR018170">
    <property type="entry name" value="Aldo/ket_reductase_CS"/>
</dbReference>
<proteinExistence type="predicted"/>
<organism evidence="2 3">
    <name type="scientific">Streblomastix strix</name>
    <dbReference type="NCBI Taxonomy" id="222440"/>
    <lineage>
        <taxon>Eukaryota</taxon>
        <taxon>Metamonada</taxon>
        <taxon>Preaxostyla</taxon>
        <taxon>Oxymonadida</taxon>
        <taxon>Streblomastigidae</taxon>
        <taxon>Streblomastix</taxon>
    </lineage>
</organism>
<sequence>MKNRTIGMMLNAGQRIGIVLAEAFAQGKYKLDNLFISSKMYSQSLKTTLSDLQLKYLDLYLFHDPMCFVNNGEIFTKNEDGTFKLDPYQIHAIETWREIEKIKETGPAKRIGLSNFKVSLLNDLCSAAKYQPEVLMESNDLGFNSRKFDKNRKLEIAIKV</sequence>
<dbReference type="PROSITE" id="PS00062">
    <property type="entry name" value="ALDOKETO_REDUCTASE_2"/>
    <property type="match status" value="1"/>
</dbReference>
<dbReference type="Proteomes" id="UP000324800">
    <property type="component" value="Unassembled WGS sequence"/>
</dbReference>
<dbReference type="PANTHER" id="PTHR11732">
    <property type="entry name" value="ALDO/KETO REDUCTASE"/>
    <property type="match status" value="1"/>
</dbReference>
<gene>
    <name evidence="2" type="ORF">EZS28_030094</name>
</gene>
<comment type="caution">
    <text evidence="2">The sequence shown here is derived from an EMBL/GenBank/DDBJ whole genome shotgun (WGS) entry which is preliminary data.</text>
</comment>
<dbReference type="GO" id="GO:0016491">
    <property type="term" value="F:oxidoreductase activity"/>
    <property type="evidence" value="ECO:0007669"/>
    <property type="project" value="InterPro"/>
</dbReference>
<dbReference type="InterPro" id="IPR020471">
    <property type="entry name" value="AKR"/>
</dbReference>
<dbReference type="PRINTS" id="PR00069">
    <property type="entry name" value="ALDKETRDTASE"/>
</dbReference>
<dbReference type="Gene3D" id="3.20.20.100">
    <property type="entry name" value="NADP-dependent oxidoreductase domain"/>
    <property type="match status" value="1"/>
</dbReference>
<dbReference type="SUPFAM" id="SSF51430">
    <property type="entry name" value="NAD(P)-linked oxidoreductase"/>
    <property type="match status" value="1"/>
</dbReference>
<dbReference type="OrthoDB" id="416253at2759"/>
<evidence type="ECO:0000313" key="3">
    <source>
        <dbReference type="Proteomes" id="UP000324800"/>
    </source>
</evidence>
<dbReference type="EMBL" id="SNRW01012023">
    <property type="protein sequence ID" value="KAA6374378.1"/>
    <property type="molecule type" value="Genomic_DNA"/>
</dbReference>
<accession>A0A5J4UVA2</accession>
<protein>
    <recommendedName>
        <fullName evidence="1">NADP-dependent oxidoreductase domain-containing protein</fullName>
    </recommendedName>
</protein>
<feature type="domain" description="NADP-dependent oxidoreductase" evidence="1">
    <location>
        <begin position="28"/>
        <end position="132"/>
    </location>
</feature>
<dbReference type="Pfam" id="PF00248">
    <property type="entry name" value="Aldo_ket_red"/>
    <property type="match status" value="1"/>
</dbReference>
<evidence type="ECO:0000313" key="2">
    <source>
        <dbReference type="EMBL" id="KAA6374378.1"/>
    </source>
</evidence>
<dbReference type="AlphaFoldDB" id="A0A5J4UVA2"/>
<evidence type="ECO:0000259" key="1">
    <source>
        <dbReference type="Pfam" id="PF00248"/>
    </source>
</evidence>
<reference evidence="2 3" key="1">
    <citation type="submission" date="2019-03" db="EMBL/GenBank/DDBJ databases">
        <title>Single cell metagenomics reveals metabolic interactions within the superorganism composed of flagellate Streblomastix strix and complex community of Bacteroidetes bacteria on its surface.</title>
        <authorList>
            <person name="Treitli S.C."/>
            <person name="Kolisko M."/>
            <person name="Husnik F."/>
            <person name="Keeling P."/>
            <person name="Hampl V."/>
        </authorList>
    </citation>
    <scope>NUCLEOTIDE SEQUENCE [LARGE SCALE GENOMIC DNA]</scope>
    <source>
        <strain evidence="2">ST1C</strain>
    </source>
</reference>
<dbReference type="InterPro" id="IPR036812">
    <property type="entry name" value="NAD(P)_OxRdtase_dom_sf"/>
</dbReference>